<gene>
    <name evidence="2" type="ORF">FSDG_01776</name>
</gene>
<dbReference type="EMBL" id="CP007062">
    <property type="protein sequence ID" value="EEO43217.1"/>
    <property type="molecule type" value="Genomic_DNA"/>
</dbReference>
<dbReference type="AlphaFoldDB" id="A0A140PTT7"/>
<dbReference type="Proteomes" id="UP000002799">
    <property type="component" value="Chromosome"/>
</dbReference>
<keyword evidence="1" id="KW-0812">Transmembrane</keyword>
<feature type="transmembrane region" description="Helical" evidence="1">
    <location>
        <begin position="48"/>
        <end position="68"/>
    </location>
</feature>
<sequence>MMKEIRVKPLEADNKEGKIMAYIFFFQPILCVIVASFIIYMNKELFRLDLVAQIAIGVFILLAISAFFTNMPNIANNVLAEEVCYIKNKIFYYTKTRNFFGIKKVIKSFEIPIAEISDIRENKEKIKVNIFSIFKARNSLEIETREGKKYSIMNDFHLSGKHSQDDMKIETREERAKRIFNEVKELVMEAKNMNTFNF</sequence>
<keyword evidence="1" id="KW-1133">Transmembrane helix</keyword>
<evidence type="ECO:0000256" key="1">
    <source>
        <dbReference type="SAM" id="Phobius"/>
    </source>
</evidence>
<organism evidence="2 3">
    <name type="scientific">Fusobacterium animalis 7_1</name>
    <dbReference type="NCBI Taxonomy" id="457405"/>
    <lineage>
        <taxon>Bacteria</taxon>
        <taxon>Fusobacteriati</taxon>
        <taxon>Fusobacteriota</taxon>
        <taxon>Fusobacteriia</taxon>
        <taxon>Fusobacteriales</taxon>
        <taxon>Fusobacteriaceae</taxon>
        <taxon>Fusobacterium</taxon>
    </lineage>
</organism>
<proteinExistence type="predicted"/>
<dbReference type="RefSeq" id="WP_008702119.1">
    <property type="nucleotide sequence ID" value="NZ_AKBT01000001.1"/>
</dbReference>
<accession>A0A140PTT7</accession>
<feature type="transmembrane region" description="Helical" evidence="1">
    <location>
        <begin position="20"/>
        <end position="41"/>
    </location>
</feature>
<name>A0A140PTT7_9FUSO</name>
<keyword evidence="1" id="KW-0472">Membrane</keyword>
<dbReference type="eggNOG" id="ENOG502ZBXE">
    <property type="taxonomic scope" value="Bacteria"/>
</dbReference>
<protein>
    <submittedName>
        <fullName evidence="2">Uncharacterized protein</fullName>
    </submittedName>
</protein>
<dbReference type="HOGENOM" id="CLU_1370446_0_0_0"/>
<reference evidence="2 3" key="1">
    <citation type="submission" date="2013-11" db="EMBL/GenBank/DDBJ databases">
        <title>The Genome Sequence of Fusobacterium sp. 7_1.</title>
        <authorList>
            <consortium name="The Broad Institute Genome Sequencing Platform"/>
            <person name="Earl A."/>
            <person name="Ward D."/>
            <person name="Feldgarden M."/>
            <person name="Gevers D."/>
            <person name="Strauss J."/>
            <person name="Ambrose C.E."/>
            <person name="Allen-Vercoe E."/>
            <person name="Walker B."/>
            <person name="Young S.K."/>
            <person name="Zeng Q."/>
            <person name="Gargeya S."/>
            <person name="Fitzgerald M."/>
            <person name="Haas B."/>
            <person name="Abouelleil A."/>
            <person name="Alvarado L."/>
            <person name="Arachchi H.M."/>
            <person name="Berlin A.M."/>
            <person name="Chapman S.B."/>
            <person name="Goldberg J."/>
            <person name="Griggs A."/>
            <person name="Gujja S."/>
            <person name="Hansen M."/>
            <person name="Howarth C."/>
            <person name="Imamovic A."/>
            <person name="Larimer J."/>
            <person name="McCowen C."/>
            <person name="Montmayeur A."/>
            <person name="Murphy C."/>
            <person name="Neiman D."/>
            <person name="Pearson M."/>
            <person name="Priest M."/>
            <person name="Roberts A."/>
            <person name="Saif S."/>
            <person name="Shea T."/>
            <person name="Sisk P."/>
            <person name="Sykes S."/>
            <person name="Wortman J."/>
            <person name="Nusbaum C."/>
            <person name="Birren B."/>
        </authorList>
    </citation>
    <scope>NUCLEOTIDE SEQUENCE [LARGE SCALE GENOMIC DNA]</scope>
    <source>
        <strain evidence="2 3">7_1</strain>
    </source>
</reference>
<evidence type="ECO:0000313" key="2">
    <source>
        <dbReference type="EMBL" id="EEO43217.1"/>
    </source>
</evidence>
<dbReference type="KEGG" id="fne:FSDG_01776"/>
<evidence type="ECO:0000313" key="3">
    <source>
        <dbReference type="Proteomes" id="UP000002799"/>
    </source>
</evidence>